<feature type="transmembrane region" description="Helical" evidence="12">
    <location>
        <begin position="319"/>
        <end position="339"/>
    </location>
</feature>
<dbReference type="SUPFAM" id="SSF103473">
    <property type="entry name" value="MFS general substrate transporter"/>
    <property type="match status" value="1"/>
</dbReference>
<feature type="transmembrane region" description="Helical" evidence="12">
    <location>
        <begin position="351"/>
        <end position="370"/>
    </location>
</feature>
<name>A0A7M7HK95_STRPU</name>
<feature type="transmembrane region" description="Helical" evidence="12">
    <location>
        <begin position="258"/>
        <end position="281"/>
    </location>
</feature>
<keyword evidence="6 12" id="KW-0812">Transmembrane</keyword>
<dbReference type="CDD" id="cd17487">
    <property type="entry name" value="MFS_MFSD5_like"/>
    <property type="match status" value="1"/>
</dbReference>
<feature type="transmembrane region" description="Helical" evidence="12">
    <location>
        <begin position="382"/>
        <end position="402"/>
    </location>
</feature>
<dbReference type="InParanoid" id="A0A7M7HK95"/>
<keyword evidence="9 12" id="KW-0472">Membrane</keyword>
<evidence type="ECO:0000256" key="5">
    <source>
        <dbReference type="ARBA" id="ARBA00022475"/>
    </source>
</evidence>
<dbReference type="InterPro" id="IPR008509">
    <property type="entry name" value="MOT2/MFSD5"/>
</dbReference>
<protein>
    <recommendedName>
        <fullName evidence="3">Molybdate-anion transporter</fullName>
    </recommendedName>
    <alternativeName>
        <fullName evidence="10">Major facilitator superfamily domain-containing protein 5</fullName>
    </alternativeName>
    <alternativeName>
        <fullName evidence="11">Molybdate transporter 2 homolog</fullName>
    </alternativeName>
</protein>
<keyword evidence="5" id="KW-1003">Cell membrane</keyword>
<dbReference type="OMA" id="CCGWVVL"/>
<evidence type="ECO:0000256" key="3">
    <source>
        <dbReference type="ARBA" id="ARBA00021242"/>
    </source>
</evidence>
<dbReference type="InterPro" id="IPR036259">
    <property type="entry name" value="MFS_trans_sf"/>
</dbReference>
<reference evidence="14" key="1">
    <citation type="submission" date="2015-02" db="EMBL/GenBank/DDBJ databases">
        <title>Genome sequencing for Strongylocentrotus purpuratus.</title>
        <authorList>
            <person name="Murali S."/>
            <person name="Liu Y."/>
            <person name="Vee V."/>
            <person name="English A."/>
            <person name="Wang M."/>
            <person name="Skinner E."/>
            <person name="Han Y."/>
            <person name="Muzny D.M."/>
            <person name="Worley K.C."/>
            <person name="Gibbs R.A."/>
        </authorList>
    </citation>
    <scope>NUCLEOTIDE SEQUENCE</scope>
</reference>
<feature type="transmembrane region" description="Helical" evidence="12">
    <location>
        <begin position="83"/>
        <end position="102"/>
    </location>
</feature>
<dbReference type="Gene3D" id="1.20.1250.20">
    <property type="entry name" value="MFS general substrate transporter like domains"/>
    <property type="match status" value="1"/>
</dbReference>
<evidence type="ECO:0000313" key="13">
    <source>
        <dbReference type="EnsemblMetazoa" id="XP_011672234"/>
    </source>
</evidence>
<comment type="function">
    <text evidence="1">Mediates high-affinity intracellular uptake of the rare oligo-element molybdenum.</text>
</comment>
<feature type="transmembrane region" description="Helical" evidence="12">
    <location>
        <begin position="211"/>
        <end position="229"/>
    </location>
</feature>
<feature type="transmembrane region" description="Helical" evidence="12">
    <location>
        <begin position="53"/>
        <end position="71"/>
    </location>
</feature>
<dbReference type="CTD" id="106073"/>
<evidence type="ECO:0000256" key="6">
    <source>
        <dbReference type="ARBA" id="ARBA00022692"/>
    </source>
</evidence>
<dbReference type="PANTHER" id="PTHR23516:SF1">
    <property type="entry name" value="MOLYBDATE-ANION TRANSPORTER"/>
    <property type="match status" value="1"/>
</dbReference>
<feature type="transmembrane region" description="Helical" evidence="12">
    <location>
        <begin position="181"/>
        <end position="205"/>
    </location>
</feature>
<evidence type="ECO:0000256" key="12">
    <source>
        <dbReference type="SAM" id="Phobius"/>
    </source>
</evidence>
<dbReference type="OrthoDB" id="263957at2759"/>
<evidence type="ECO:0000256" key="4">
    <source>
        <dbReference type="ARBA" id="ARBA00022448"/>
    </source>
</evidence>
<dbReference type="FunCoup" id="A0A7M7HK95">
    <property type="interactions" value="355"/>
</dbReference>
<organism evidence="13 14">
    <name type="scientific">Strongylocentrotus purpuratus</name>
    <name type="common">Purple sea urchin</name>
    <dbReference type="NCBI Taxonomy" id="7668"/>
    <lineage>
        <taxon>Eukaryota</taxon>
        <taxon>Metazoa</taxon>
        <taxon>Echinodermata</taxon>
        <taxon>Eleutherozoa</taxon>
        <taxon>Echinozoa</taxon>
        <taxon>Echinoidea</taxon>
        <taxon>Euechinoidea</taxon>
        <taxon>Echinacea</taxon>
        <taxon>Camarodonta</taxon>
        <taxon>Echinidea</taxon>
        <taxon>Strongylocentrotidae</taxon>
        <taxon>Strongylocentrotus</taxon>
    </lineage>
</organism>
<dbReference type="EnsemblMetazoa" id="XM_011673932">
    <property type="protein sequence ID" value="XP_011672234"/>
    <property type="gene ID" value="LOC574704"/>
</dbReference>
<dbReference type="GO" id="GO:0005886">
    <property type="term" value="C:plasma membrane"/>
    <property type="evidence" value="ECO:0007669"/>
    <property type="project" value="UniProtKB-SubCell"/>
</dbReference>
<evidence type="ECO:0000256" key="7">
    <source>
        <dbReference type="ARBA" id="ARBA00022989"/>
    </source>
</evidence>
<dbReference type="GeneID" id="574704"/>
<proteinExistence type="predicted"/>
<evidence type="ECO:0000256" key="1">
    <source>
        <dbReference type="ARBA" id="ARBA00003019"/>
    </source>
</evidence>
<dbReference type="Pfam" id="PF05631">
    <property type="entry name" value="MFS_5"/>
    <property type="match status" value="1"/>
</dbReference>
<dbReference type="GO" id="GO:0006811">
    <property type="term" value="P:monoatomic ion transport"/>
    <property type="evidence" value="ECO:0007669"/>
    <property type="project" value="UniProtKB-KW"/>
</dbReference>
<dbReference type="AlphaFoldDB" id="A0A7M7HK95"/>
<feature type="transmembrane region" description="Helical" evidence="12">
    <location>
        <begin position="287"/>
        <end position="307"/>
    </location>
</feature>
<sequence>MPVISGLIYIVYGTFAGLLTACVLLTLISRRLSDHQLSLGNNPTFVKFQRKYFLAYFLALAADWLQGPYLYKLYSYYGFLESQITVLYVCGFAASVVFGSLTSSLADRFGRKKLCITFCIVYSVSCFMKLSRSYGLLIIGRILGGVSTSLLFTAFEAWYAHEHLETHDFPKEWLSVTFSKATVWNGALAVGAGIVANIIAGPFGLGPVSPFLLSIPLLVASGVIVATSWKENYSQQRVSCSKTCGEGMRHIVSSRRMMLIGAMQSLYESVMYIFIFIWTPVLDPYELPLGLIFSNFMLCIMIGSAVYQILTTIRHSPVVLVNAAIIVALVSTLICVGSTKPLQEHPTVSYFAFLLLELACGIYFPAMGFLRSKILPESHRTGTMNWFRVPLNLIACIMLMVLHDEPTKAGTRHIFIICSALLVLALCCGVQFSSITKNDSALKDDGGDNGEIA</sequence>
<keyword evidence="7 12" id="KW-1133">Transmembrane helix</keyword>
<reference evidence="13" key="2">
    <citation type="submission" date="2021-01" db="UniProtKB">
        <authorList>
            <consortium name="EnsemblMetazoa"/>
        </authorList>
    </citation>
    <scope>IDENTIFICATION</scope>
</reference>
<evidence type="ECO:0000256" key="11">
    <source>
        <dbReference type="ARBA" id="ARBA00032555"/>
    </source>
</evidence>
<feature type="transmembrane region" description="Helical" evidence="12">
    <location>
        <begin position="414"/>
        <end position="433"/>
    </location>
</feature>
<accession>A0A7M7HK95</accession>
<feature type="transmembrane region" description="Helical" evidence="12">
    <location>
        <begin position="6"/>
        <end position="28"/>
    </location>
</feature>
<keyword evidence="4" id="KW-0813">Transport</keyword>
<dbReference type="KEGG" id="spu:574704"/>
<feature type="transmembrane region" description="Helical" evidence="12">
    <location>
        <begin position="136"/>
        <end position="160"/>
    </location>
</feature>
<comment type="subcellular location">
    <subcellularLocation>
        <location evidence="2">Cell membrane</location>
        <topology evidence="2">Multi-pass membrane protein</topology>
    </subcellularLocation>
</comment>
<evidence type="ECO:0000256" key="2">
    <source>
        <dbReference type="ARBA" id="ARBA00004651"/>
    </source>
</evidence>
<evidence type="ECO:0000256" key="8">
    <source>
        <dbReference type="ARBA" id="ARBA00023065"/>
    </source>
</evidence>
<evidence type="ECO:0000313" key="14">
    <source>
        <dbReference type="Proteomes" id="UP000007110"/>
    </source>
</evidence>
<keyword evidence="8" id="KW-0406">Ion transport</keyword>
<evidence type="ECO:0000256" key="10">
    <source>
        <dbReference type="ARBA" id="ARBA00030646"/>
    </source>
</evidence>
<keyword evidence="14" id="KW-1185">Reference proteome</keyword>
<dbReference type="Proteomes" id="UP000007110">
    <property type="component" value="Unassembled WGS sequence"/>
</dbReference>
<dbReference type="RefSeq" id="XP_011672234.2">
    <property type="nucleotide sequence ID" value="XM_011673932.2"/>
</dbReference>
<evidence type="ECO:0000256" key="9">
    <source>
        <dbReference type="ARBA" id="ARBA00023136"/>
    </source>
</evidence>
<dbReference type="PANTHER" id="PTHR23516">
    <property type="entry name" value="SAM (S-ADENOSYL METHIONINE) TRANSPORTER"/>
    <property type="match status" value="1"/>
</dbReference>
<dbReference type="GO" id="GO:0015098">
    <property type="term" value="F:molybdate ion transmembrane transporter activity"/>
    <property type="evidence" value="ECO:0007669"/>
    <property type="project" value="InterPro"/>
</dbReference>